<dbReference type="EMBL" id="JABFDN010000008">
    <property type="protein sequence ID" value="NPU67870.1"/>
    <property type="molecule type" value="Genomic_DNA"/>
</dbReference>
<dbReference type="RefSeq" id="WP_172113073.1">
    <property type="nucleotide sequence ID" value="NZ_JABFDN010000008.1"/>
</dbReference>
<keyword evidence="3" id="KW-1185">Reference proteome</keyword>
<sequence>MLAGTALAAAVVISISTGAQAGQVTGAQVQAARSDQVTDLSAQRRSRRIPIYPRDEGHWQPDVLPRYNPGPNAVRVCDATYVQERRPSGTVIVPHMSCVWRRG</sequence>
<reference evidence="2" key="1">
    <citation type="submission" date="2020-05" db="EMBL/GenBank/DDBJ databases">
        <title>Nod-independent and nitrogen-fixing Bradyrhizobium aeschynomene sp. nov. isolated from nodules of Aeschynomene indica.</title>
        <authorList>
            <person name="Zhang Z."/>
        </authorList>
    </citation>
    <scope>NUCLEOTIDE SEQUENCE</scope>
    <source>
        <strain evidence="2">83012</strain>
    </source>
</reference>
<proteinExistence type="predicted"/>
<comment type="caution">
    <text evidence="2">The sequence shown here is derived from an EMBL/GenBank/DDBJ whole genome shotgun (WGS) entry which is preliminary data.</text>
</comment>
<gene>
    <name evidence="2" type="ORF">HL667_22900</name>
</gene>
<feature type="chain" id="PRO_5046443346" evidence="1">
    <location>
        <begin position="22"/>
        <end position="103"/>
    </location>
</feature>
<dbReference type="Proteomes" id="UP000886476">
    <property type="component" value="Unassembled WGS sequence"/>
</dbReference>
<evidence type="ECO:0000313" key="2">
    <source>
        <dbReference type="EMBL" id="NPU67870.1"/>
    </source>
</evidence>
<keyword evidence="1" id="KW-0732">Signal</keyword>
<accession>A0ABX2CJK7</accession>
<name>A0ABX2CJK7_9BRAD</name>
<organism evidence="2 3">
    <name type="scientific">Bradyrhizobium aeschynomenes</name>
    <dbReference type="NCBI Taxonomy" id="2734909"/>
    <lineage>
        <taxon>Bacteria</taxon>
        <taxon>Pseudomonadati</taxon>
        <taxon>Pseudomonadota</taxon>
        <taxon>Alphaproteobacteria</taxon>
        <taxon>Hyphomicrobiales</taxon>
        <taxon>Nitrobacteraceae</taxon>
        <taxon>Bradyrhizobium</taxon>
    </lineage>
</organism>
<protein>
    <submittedName>
        <fullName evidence="2">Uncharacterized protein</fullName>
    </submittedName>
</protein>
<feature type="signal peptide" evidence="1">
    <location>
        <begin position="1"/>
        <end position="21"/>
    </location>
</feature>
<evidence type="ECO:0000313" key="3">
    <source>
        <dbReference type="Proteomes" id="UP000886476"/>
    </source>
</evidence>
<evidence type="ECO:0000256" key="1">
    <source>
        <dbReference type="SAM" id="SignalP"/>
    </source>
</evidence>